<proteinExistence type="predicted"/>
<organism evidence="1 2">
    <name type="scientific">Gordonia phosphorivorans</name>
    <dbReference type="NCBI Taxonomy" id="1056982"/>
    <lineage>
        <taxon>Bacteria</taxon>
        <taxon>Bacillati</taxon>
        <taxon>Actinomycetota</taxon>
        <taxon>Actinomycetes</taxon>
        <taxon>Mycobacteriales</taxon>
        <taxon>Gordoniaceae</taxon>
        <taxon>Gordonia</taxon>
    </lineage>
</organism>
<dbReference type="SUPFAM" id="SSF48264">
    <property type="entry name" value="Cytochrome P450"/>
    <property type="match status" value="1"/>
</dbReference>
<name>A0ABV6HEC8_9ACTN</name>
<dbReference type="Gene3D" id="1.10.630.10">
    <property type="entry name" value="Cytochrome P450"/>
    <property type="match status" value="1"/>
</dbReference>
<comment type="caution">
    <text evidence="1">The sequence shown here is derived from an EMBL/GenBank/DDBJ whole genome shotgun (WGS) entry which is preliminary data.</text>
</comment>
<sequence length="104" mass="11534">MKLDTRFPHPGPRIPILGDIFGADRHRPTQHEMVLTERLGPIFERKLLDVHLTIVTGASLAAECNDEERWARALAGPTMKFRGITGSGLFTARTSDPLWGSSPE</sequence>
<reference evidence="1 2" key="1">
    <citation type="submission" date="2024-09" db="EMBL/GenBank/DDBJ databases">
        <authorList>
            <person name="Sun Q."/>
            <person name="Mori K."/>
        </authorList>
    </citation>
    <scope>NUCLEOTIDE SEQUENCE [LARGE SCALE GENOMIC DNA]</scope>
    <source>
        <strain evidence="1 2">CCM 7957</strain>
    </source>
</reference>
<dbReference type="InterPro" id="IPR036396">
    <property type="entry name" value="Cyt_P450_sf"/>
</dbReference>
<evidence type="ECO:0000313" key="2">
    <source>
        <dbReference type="Proteomes" id="UP001589783"/>
    </source>
</evidence>
<protein>
    <submittedName>
        <fullName evidence="1">Uncharacterized protein</fullName>
    </submittedName>
</protein>
<accession>A0ABV6HEC8</accession>
<keyword evidence="2" id="KW-1185">Reference proteome</keyword>
<dbReference type="RefSeq" id="WP_382366240.1">
    <property type="nucleotide sequence ID" value="NZ_JBHLWV010000046.1"/>
</dbReference>
<dbReference type="Proteomes" id="UP001589783">
    <property type="component" value="Unassembled WGS sequence"/>
</dbReference>
<evidence type="ECO:0000313" key="1">
    <source>
        <dbReference type="EMBL" id="MFC0316495.1"/>
    </source>
</evidence>
<dbReference type="EMBL" id="JBHLWV010000046">
    <property type="protein sequence ID" value="MFC0316495.1"/>
    <property type="molecule type" value="Genomic_DNA"/>
</dbReference>
<gene>
    <name evidence="1" type="ORF">ACFFJD_16750</name>
</gene>